<evidence type="ECO:0000313" key="1">
    <source>
        <dbReference type="EMBL" id="EJU05545.1"/>
    </source>
</evidence>
<dbReference type="PANTHER" id="PTHR15141:SF76">
    <property type="entry name" value="TRANSCRIPTION ELONGATION FACTOR B POLYPEPTIDE 3"/>
    <property type="match status" value="1"/>
</dbReference>
<dbReference type="Proteomes" id="UP000030653">
    <property type="component" value="Unassembled WGS sequence"/>
</dbReference>
<dbReference type="InterPro" id="IPR051870">
    <property type="entry name" value="Elongin-A_domain"/>
</dbReference>
<dbReference type="Pfam" id="PF06881">
    <property type="entry name" value="Elongin_A"/>
    <property type="match status" value="1"/>
</dbReference>
<dbReference type="HOGENOM" id="CLU_1315374_0_0_1"/>
<sequence>MDMGAERPEQPRPILPSLKELCIRVVYNNLPSVTSFGQMSYETVKPFLIRMDAQQLHRVEENSPHLIDLDEEIWKALCTSEFIEIRRAVDSGQFDLPGSWREVYDEAESARDAKFALLQEKMKNNYKALAHEKEAKQIKVIEKAPPAKRRAFSCASIVPFLFPSSFSRNPFFSCGGKADSRSFTYAESPACRRGKQPSIRSLGASHVRL</sequence>
<proteinExistence type="predicted"/>
<evidence type="ECO:0000313" key="2">
    <source>
        <dbReference type="Proteomes" id="UP000030653"/>
    </source>
</evidence>
<accession>M5GAY1</accession>
<organism evidence="1 2">
    <name type="scientific">Dacryopinax primogenitus (strain DJM 731)</name>
    <name type="common">Brown rot fungus</name>
    <dbReference type="NCBI Taxonomy" id="1858805"/>
    <lineage>
        <taxon>Eukaryota</taxon>
        <taxon>Fungi</taxon>
        <taxon>Dikarya</taxon>
        <taxon>Basidiomycota</taxon>
        <taxon>Agaricomycotina</taxon>
        <taxon>Dacrymycetes</taxon>
        <taxon>Dacrymycetales</taxon>
        <taxon>Dacrymycetaceae</taxon>
        <taxon>Dacryopinax</taxon>
    </lineage>
</organism>
<dbReference type="Gene3D" id="6.10.250.3180">
    <property type="match status" value="1"/>
</dbReference>
<dbReference type="EMBL" id="JH795856">
    <property type="protein sequence ID" value="EJU05545.1"/>
    <property type="molecule type" value="Genomic_DNA"/>
</dbReference>
<dbReference type="InterPro" id="IPR010684">
    <property type="entry name" value="RNA_pol_II_trans_fac_SIII_A"/>
</dbReference>
<dbReference type="AlphaFoldDB" id="M5GAY1"/>
<name>M5GAY1_DACPD</name>
<evidence type="ECO:0008006" key="3">
    <source>
        <dbReference type="Google" id="ProtNLM"/>
    </source>
</evidence>
<dbReference type="OrthoDB" id="21513at2759"/>
<dbReference type="STRING" id="1858805.M5GAY1"/>
<dbReference type="GO" id="GO:0070449">
    <property type="term" value="C:elongin complex"/>
    <property type="evidence" value="ECO:0007669"/>
    <property type="project" value="InterPro"/>
</dbReference>
<dbReference type="GO" id="GO:0006368">
    <property type="term" value="P:transcription elongation by RNA polymerase II"/>
    <property type="evidence" value="ECO:0007669"/>
    <property type="project" value="InterPro"/>
</dbReference>
<protein>
    <recommendedName>
        <fullName evidence="3">Elongin-A</fullName>
    </recommendedName>
</protein>
<keyword evidence="2" id="KW-1185">Reference proteome</keyword>
<dbReference type="GeneID" id="63686816"/>
<dbReference type="PANTHER" id="PTHR15141">
    <property type="entry name" value="TRANSCRIPTION ELONGATION FACTOR B POLYPEPTIDE 3"/>
    <property type="match status" value="1"/>
</dbReference>
<reference evidence="1 2" key="1">
    <citation type="journal article" date="2012" name="Science">
        <title>The Paleozoic origin of enzymatic lignin decomposition reconstructed from 31 fungal genomes.</title>
        <authorList>
            <person name="Floudas D."/>
            <person name="Binder M."/>
            <person name="Riley R."/>
            <person name="Barry K."/>
            <person name="Blanchette R.A."/>
            <person name="Henrissat B."/>
            <person name="Martinez A.T."/>
            <person name="Otillar R."/>
            <person name="Spatafora J.W."/>
            <person name="Yadav J.S."/>
            <person name="Aerts A."/>
            <person name="Benoit I."/>
            <person name="Boyd A."/>
            <person name="Carlson A."/>
            <person name="Copeland A."/>
            <person name="Coutinho P.M."/>
            <person name="de Vries R.P."/>
            <person name="Ferreira P."/>
            <person name="Findley K."/>
            <person name="Foster B."/>
            <person name="Gaskell J."/>
            <person name="Glotzer D."/>
            <person name="Gorecki P."/>
            <person name="Heitman J."/>
            <person name="Hesse C."/>
            <person name="Hori C."/>
            <person name="Igarashi K."/>
            <person name="Jurgens J.A."/>
            <person name="Kallen N."/>
            <person name="Kersten P."/>
            <person name="Kohler A."/>
            <person name="Kuees U."/>
            <person name="Kumar T.K.A."/>
            <person name="Kuo A."/>
            <person name="LaButti K."/>
            <person name="Larrondo L.F."/>
            <person name="Lindquist E."/>
            <person name="Ling A."/>
            <person name="Lombard V."/>
            <person name="Lucas S."/>
            <person name="Lundell T."/>
            <person name="Martin R."/>
            <person name="McLaughlin D.J."/>
            <person name="Morgenstern I."/>
            <person name="Morin E."/>
            <person name="Murat C."/>
            <person name="Nagy L.G."/>
            <person name="Nolan M."/>
            <person name="Ohm R.A."/>
            <person name="Patyshakuliyeva A."/>
            <person name="Rokas A."/>
            <person name="Ruiz-Duenas F.J."/>
            <person name="Sabat G."/>
            <person name="Salamov A."/>
            <person name="Samejima M."/>
            <person name="Schmutz J."/>
            <person name="Slot J.C."/>
            <person name="St John F."/>
            <person name="Stenlid J."/>
            <person name="Sun H."/>
            <person name="Sun S."/>
            <person name="Syed K."/>
            <person name="Tsang A."/>
            <person name="Wiebenga A."/>
            <person name="Young D."/>
            <person name="Pisabarro A."/>
            <person name="Eastwood D.C."/>
            <person name="Martin F."/>
            <person name="Cullen D."/>
            <person name="Grigoriev I.V."/>
            <person name="Hibbett D.S."/>
        </authorList>
    </citation>
    <scope>NUCLEOTIDE SEQUENCE [LARGE SCALE GENOMIC DNA]</scope>
    <source>
        <strain evidence="1 2">DJM-731 SS1</strain>
    </source>
</reference>
<gene>
    <name evidence="1" type="ORF">DACRYDRAFT_19995</name>
</gene>
<dbReference type="RefSeq" id="XP_040632439.1">
    <property type="nucleotide sequence ID" value="XM_040771754.1"/>
</dbReference>